<dbReference type="Proteomes" id="UP000198211">
    <property type="component" value="Unassembled WGS sequence"/>
</dbReference>
<dbReference type="EMBL" id="NBNE01000192">
    <property type="protein sequence ID" value="OWZ21749.1"/>
    <property type="molecule type" value="Genomic_DNA"/>
</dbReference>
<dbReference type="OrthoDB" id="2668416at2759"/>
<sequence length="69" mass="7860">MSSSRTCRFHKKLRYNKSSFLRIYKVLYDTSSRKTAMNSYTKLIKIIVLTMYQLVQGCTMVGAGTALGV</sequence>
<protein>
    <submittedName>
        <fullName evidence="2">Uncharacterized protein</fullName>
    </submittedName>
</protein>
<proteinExistence type="predicted"/>
<keyword evidence="1" id="KW-0812">Transmembrane</keyword>
<accession>A0A225WXJ2</accession>
<gene>
    <name evidence="2" type="ORF">PHMEG_0003656</name>
</gene>
<evidence type="ECO:0000313" key="3">
    <source>
        <dbReference type="Proteomes" id="UP000198211"/>
    </source>
</evidence>
<evidence type="ECO:0000256" key="1">
    <source>
        <dbReference type="SAM" id="Phobius"/>
    </source>
</evidence>
<comment type="caution">
    <text evidence="2">The sequence shown here is derived from an EMBL/GenBank/DDBJ whole genome shotgun (WGS) entry which is preliminary data.</text>
</comment>
<keyword evidence="1" id="KW-0472">Membrane</keyword>
<feature type="transmembrane region" description="Helical" evidence="1">
    <location>
        <begin position="43"/>
        <end position="67"/>
    </location>
</feature>
<reference evidence="3" key="1">
    <citation type="submission" date="2017-03" db="EMBL/GenBank/DDBJ databases">
        <title>Phytopthora megakarya and P. palmivora, two closely related causual agents of cacao black pod achieved similar genome size and gene model numbers by different mechanisms.</title>
        <authorList>
            <person name="Ali S."/>
            <person name="Shao J."/>
            <person name="Larry D.J."/>
            <person name="Kronmiller B."/>
            <person name="Shen D."/>
            <person name="Strem M.D."/>
            <person name="Melnick R.L."/>
            <person name="Guiltinan M.J."/>
            <person name="Tyler B.M."/>
            <person name="Meinhardt L.W."/>
            <person name="Bailey B.A."/>
        </authorList>
    </citation>
    <scope>NUCLEOTIDE SEQUENCE [LARGE SCALE GENOMIC DNA]</scope>
    <source>
        <strain evidence="3">zdho120</strain>
    </source>
</reference>
<name>A0A225WXJ2_9STRA</name>
<keyword evidence="1" id="KW-1133">Transmembrane helix</keyword>
<evidence type="ECO:0000313" key="2">
    <source>
        <dbReference type="EMBL" id="OWZ21749.1"/>
    </source>
</evidence>
<keyword evidence="3" id="KW-1185">Reference proteome</keyword>
<organism evidence="2 3">
    <name type="scientific">Phytophthora megakarya</name>
    <dbReference type="NCBI Taxonomy" id="4795"/>
    <lineage>
        <taxon>Eukaryota</taxon>
        <taxon>Sar</taxon>
        <taxon>Stramenopiles</taxon>
        <taxon>Oomycota</taxon>
        <taxon>Peronosporomycetes</taxon>
        <taxon>Peronosporales</taxon>
        <taxon>Peronosporaceae</taxon>
        <taxon>Phytophthora</taxon>
    </lineage>
</organism>
<dbReference type="AlphaFoldDB" id="A0A225WXJ2"/>